<accession>A0A0A5HJ13</accession>
<evidence type="ECO:0000313" key="2">
    <source>
        <dbReference type="EMBL" id="KGX83627.1"/>
    </source>
</evidence>
<dbReference type="EMBL" id="AVPG01000085">
    <property type="protein sequence ID" value="KGX83627.1"/>
    <property type="molecule type" value="Genomic_DNA"/>
</dbReference>
<dbReference type="AlphaFoldDB" id="A0A0A5HJ13"/>
<dbReference type="InterPro" id="IPR000477">
    <property type="entry name" value="RT_dom"/>
</dbReference>
<evidence type="ECO:0000259" key="1">
    <source>
        <dbReference type="Pfam" id="PF00078"/>
    </source>
</evidence>
<protein>
    <recommendedName>
        <fullName evidence="1">Reverse transcriptase domain-containing protein</fullName>
    </recommendedName>
</protein>
<gene>
    <name evidence="2" type="ORF">N784_02900</name>
</gene>
<proteinExistence type="predicted"/>
<dbReference type="PANTHER" id="PTHR34047:SF8">
    <property type="entry name" value="PROTEIN YKFC"/>
    <property type="match status" value="1"/>
</dbReference>
<organism evidence="2 3">
    <name type="scientific">Pontibacillus litoralis JSM 072002</name>
    <dbReference type="NCBI Taxonomy" id="1385512"/>
    <lineage>
        <taxon>Bacteria</taxon>
        <taxon>Bacillati</taxon>
        <taxon>Bacillota</taxon>
        <taxon>Bacilli</taxon>
        <taxon>Bacillales</taxon>
        <taxon>Bacillaceae</taxon>
        <taxon>Pontibacillus</taxon>
    </lineage>
</organism>
<comment type="caution">
    <text evidence="2">The sequence shown here is derived from an EMBL/GenBank/DDBJ whole genome shotgun (WGS) entry which is preliminary data.</text>
</comment>
<name>A0A0A5HJ13_9BACI</name>
<dbReference type="Proteomes" id="UP000030401">
    <property type="component" value="Unassembled WGS sequence"/>
</dbReference>
<feature type="domain" description="Reverse transcriptase" evidence="1">
    <location>
        <begin position="47"/>
        <end position="103"/>
    </location>
</feature>
<keyword evidence="3" id="KW-1185">Reference proteome</keyword>
<feature type="non-terminal residue" evidence="2">
    <location>
        <position position="1"/>
    </location>
</feature>
<reference evidence="2 3" key="1">
    <citation type="submission" date="2013-08" db="EMBL/GenBank/DDBJ databases">
        <authorList>
            <person name="Huang J."/>
            <person name="Wang G."/>
        </authorList>
    </citation>
    <scope>NUCLEOTIDE SEQUENCE [LARGE SCALE GENOMIC DNA]</scope>
    <source>
        <strain evidence="2 3">JSM 072002</strain>
    </source>
</reference>
<dbReference type="RefSeq" id="WP_036836579.1">
    <property type="nucleotide sequence ID" value="NZ_AVPG01000085.1"/>
</dbReference>
<dbReference type="Pfam" id="PF00078">
    <property type="entry name" value="RVT_1"/>
    <property type="match status" value="1"/>
</dbReference>
<dbReference type="PANTHER" id="PTHR34047">
    <property type="entry name" value="NUCLEAR INTRON MATURASE 1, MITOCHONDRIAL-RELATED"/>
    <property type="match status" value="1"/>
</dbReference>
<dbReference type="CDD" id="cd01651">
    <property type="entry name" value="RT_G2_intron"/>
    <property type="match status" value="1"/>
</dbReference>
<dbReference type="eggNOG" id="COG3344">
    <property type="taxonomic scope" value="Bacteria"/>
</dbReference>
<dbReference type="SUPFAM" id="SSF56672">
    <property type="entry name" value="DNA/RNA polymerases"/>
    <property type="match status" value="1"/>
</dbReference>
<dbReference type="STRING" id="1385512.N784_02900"/>
<evidence type="ECO:0000313" key="3">
    <source>
        <dbReference type="Proteomes" id="UP000030401"/>
    </source>
</evidence>
<sequence>VRNKGAAGVDGMTYDQLLPYLKEHKEELLIQLRQGKYKPQPVLRIEIPKPDGGKRKLGIPTVIDRMLQQAINQVLQPIFEPTFSDNSFGFRPKRSAHHAIRRAKSYYEQGYK</sequence>
<dbReference type="InterPro" id="IPR043502">
    <property type="entry name" value="DNA/RNA_pol_sf"/>
</dbReference>
<dbReference type="InterPro" id="IPR051083">
    <property type="entry name" value="GrpII_Intron_Splice-Mob/Def"/>
</dbReference>
<feature type="non-terminal residue" evidence="2">
    <location>
        <position position="112"/>
    </location>
</feature>